<proteinExistence type="predicted"/>
<dbReference type="EMBL" id="WQMT02000002">
    <property type="protein sequence ID" value="KAG9226195.1"/>
    <property type="molecule type" value="Genomic_DNA"/>
</dbReference>
<gene>
    <name evidence="1" type="ORF">CCMSSC00406_0005106</name>
</gene>
<evidence type="ECO:0000313" key="1">
    <source>
        <dbReference type="EMBL" id="KAG9226195.1"/>
    </source>
</evidence>
<comment type="caution">
    <text evidence="1">The sequence shown here is derived from an EMBL/GenBank/DDBJ whole genome shotgun (WGS) entry which is preliminary data.</text>
</comment>
<reference evidence="1 2" key="1">
    <citation type="journal article" date="2021" name="Appl. Environ. Microbiol.">
        <title>Genetic linkage and physical mapping for an oyster mushroom Pleurotus cornucopiae and QTL analysis for the trait cap color.</title>
        <authorList>
            <person name="Zhang Y."/>
            <person name="Gao W."/>
            <person name="Sonnenberg A."/>
            <person name="Chen Q."/>
            <person name="Zhang J."/>
            <person name="Huang C."/>
        </authorList>
    </citation>
    <scope>NUCLEOTIDE SEQUENCE [LARGE SCALE GENOMIC DNA]</scope>
    <source>
        <strain evidence="1">CCMSSC00406</strain>
    </source>
</reference>
<dbReference type="Proteomes" id="UP000824881">
    <property type="component" value="Unassembled WGS sequence"/>
</dbReference>
<organism evidence="1 2">
    <name type="scientific">Pleurotus cornucopiae</name>
    <name type="common">Cornucopia mushroom</name>
    <dbReference type="NCBI Taxonomy" id="5321"/>
    <lineage>
        <taxon>Eukaryota</taxon>
        <taxon>Fungi</taxon>
        <taxon>Dikarya</taxon>
        <taxon>Basidiomycota</taxon>
        <taxon>Agaricomycotina</taxon>
        <taxon>Agaricomycetes</taxon>
        <taxon>Agaricomycetidae</taxon>
        <taxon>Agaricales</taxon>
        <taxon>Pleurotineae</taxon>
        <taxon>Pleurotaceae</taxon>
        <taxon>Pleurotus</taxon>
    </lineage>
</organism>
<keyword evidence="2" id="KW-1185">Reference proteome</keyword>
<accession>A0ACB7J7G5</accession>
<sequence length="788" mass="87638">MNNQVLLALVVRISIAVFTRTFFQPDEYFQALEPAHALVFGYGHVTWEWLTVRPIRSIIYPSLNAPLFWLVKVLHLDDAAIGDLLLITGPRLLHGCIAAVTDIWIALLAKKIAGERYASAALVLSLLSTFNALSLSRSLSNSLETSLTTVAFSYFPWDSSANLSHVLLFDRKALRKSLAFAALACAVRPTNAVIWVFLYGNLAWQLRTRPRALGAFLADVTSIGSFVLGLQFVLDSAYYGKPTLTPLNFFMTNLSSVSNFYGGNPWHFYLSAALPILGGTCLPFVLLGVRSAFKDSKRDSGSLQLASYAIGWTVAIYSLSRHKEWRFIHPILPLLHILAAKWLVDNSDRHSRARGKPRPKGAVQSWTRLLPLRKTHVLVILIQAPISLFLVLDYCSAPISVMSYLRGLPAQDLSRSIGFLMPCHSTPGYTYLHRSELNAGKWWMLGCEPPLRGEALDTYMDQTDVFFQSPIDYLGRYFPSKVNASFPVSPHPASSPGTKDDQWEHEWPKHLAFFGQLLSYDGIESRLKELGYHEVWRRGRDWEGEGKRKGGSGGGRYFNSAKPPKPSVVAPSANNAQSDSASNSKASDGATEARDSAAQASSSTVAVQQPEPPQPVLSFHEAVHHKLAHHPAVNPKEFKLHQFFALHRPLLHLSDPSMLLQAAPARGPLYASNAEDADPLSPPPPVGKYGAVFEDNSIFSAEADAETARQLMRALTINRAGSSAAWEETMKGLGLTVEMDSQTLEQMERDWNDVMMDSTKRKRRKKMKKHKLKKRRRATRASRIKIGR</sequence>
<evidence type="ECO:0000313" key="2">
    <source>
        <dbReference type="Proteomes" id="UP000824881"/>
    </source>
</evidence>
<name>A0ACB7J7G5_PLECO</name>
<protein>
    <submittedName>
        <fullName evidence="1">Uncharacterized protein</fullName>
    </submittedName>
</protein>